<accession>E2Q5U1</accession>
<dbReference type="KEGG" id="sclf:BB341_27595"/>
<evidence type="ECO:0000313" key="10">
    <source>
        <dbReference type="EMBL" id="EFG05101.1"/>
    </source>
</evidence>
<protein>
    <submittedName>
        <fullName evidence="10">Putative transmembrane anti-sigma factor</fullName>
    </submittedName>
</protein>
<dbReference type="eggNOG" id="COG5662">
    <property type="taxonomic scope" value="Bacteria"/>
</dbReference>
<dbReference type="AlphaFoldDB" id="E2Q5U1"/>
<keyword evidence="4" id="KW-0805">Transcription regulation</keyword>
<proteinExistence type="predicted"/>
<evidence type="ECO:0000259" key="9">
    <source>
        <dbReference type="Pfam" id="PF13490"/>
    </source>
</evidence>
<evidence type="ECO:0000256" key="1">
    <source>
        <dbReference type="ARBA" id="ARBA00004167"/>
    </source>
</evidence>
<dbReference type="PANTHER" id="PTHR37461">
    <property type="entry name" value="ANTI-SIGMA-K FACTOR RSKA"/>
    <property type="match status" value="1"/>
</dbReference>
<evidence type="ECO:0000256" key="3">
    <source>
        <dbReference type="ARBA" id="ARBA00022989"/>
    </source>
</evidence>
<evidence type="ECO:0000256" key="8">
    <source>
        <dbReference type="SAM" id="Phobius"/>
    </source>
</evidence>
<comment type="subcellular location">
    <subcellularLocation>
        <location evidence="1">Membrane</location>
        <topology evidence="1">Single-pass membrane protein</topology>
    </subcellularLocation>
</comment>
<dbReference type="EMBL" id="CM000913">
    <property type="protein sequence ID" value="EFG05101.1"/>
    <property type="molecule type" value="Genomic_DNA"/>
</dbReference>
<dbReference type="InterPro" id="IPR051474">
    <property type="entry name" value="Anti-sigma-K/W_factor"/>
</dbReference>
<evidence type="ECO:0000256" key="4">
    <source>
        <dbReference type="ARBA" id="ARBA00023015"/>
    </source>
</evidence>
<organism evidence="10 11">
    <name type="scientific">Streptomyces clavuligerus</name>
    <dbReference type="NCBI Taxonomy" id="1901"/>
    <lineage>
        <taxon>Bacteria</taxon>
        <taxon>Bacillati</taxon>
        <taxon>Actinomycetota</taxon>
        <taxon>Actinomycetes</taxon>
        <taxon>Kitasatosporales</taxon>
        <taxon>Streptomycetaceae</taxon>
        <taxon>Streptomyces</taxon>
    </lineage>
</organism>
<sequence length="239" mass="24415">MSVRRHDSALLGAYVLGALDERERREVETHVAVCGECRVELEALGELEAALGEVPPEAFVEGPPDGGDLLLQRTLREVRAERSRAGVRRRVLLSAAAAGTAVAVLGAGFLLGRAGAASGAGDPARPSRPPAVAAPTPGEGVRFGTAADDRTGARISVRVTPASGWARVSAAVGGIPAGELCRLVVVGLDGTREIAGSWRVGGAEKGARVDGSAAVAAGDIREVLVESAAGKRYVTTRLS</sequence>
<dbReference type="GO" id="GO:0016989">
    <property type="term" value="F:sigma factor antagonist activity"/>
    <property type="evidence" value="ECO:0007669"/>
    <property type="project" value="TreeGrafter"/>
</dbReference>
<keyword evidence="3 8" id="KW-1133">Transmembrane helix</keyword>
<evidence type="ECO:0000256" key="2">
    <source>
        <dbReference type="ARBA" id="ARBA00022692"/>
    </source>
</evidence>
<dbReference type="Gene3D" id="1.10.10.1320">
    <property type="entry name" value="Anti-sigma factor, zinc-finger domain"/>
    <property type="match status" value="1"/>
</dbReference>
<feature type="transmembrane region" description="Helical" evidence="8">
    <location>
        <begin position="91"/>
        <end position="111"/>
    </location>
</feature>
<feature type="region of interest" description="Disordered" evidence="7">
    <location>
        <begin position="118"/>
        <end position="139"/>
    </location>
</feature>
<keyword evidence="11" id="KW-1185">Reference proteome</keyword>
<dbReference type="PANTHER" id="PTHR37461:SF1">
    <property type="entry name" value="ANTI-SIGMA-K FACTOR RSKA"/>
    <property type="match status" value="1"/>
</dbReference>
<dbReference type="Proteomes" id="UP000002357">
    <property type="component" value="Chromosome"/>
</dbReference>
<dbReference type="GeneID" id="93733249"/>
<evidence type="ECO:0000256" key="5">
    <source>
        <dbReference type="ARBA" id="ARBA00023136"/>
    </source>
</evidence>
<dbReference type="InterPro" id="IPR041916">
    <property type="entry name" value="Anti_sigma_zinc_sf"/>
</dbReference>
<keyword evidence="2 8" id="KW-0812">Transmembrane</keyword>
<evidence type="ECO:0000256" key="7">
    <source>
        <dbReference type="SAM" id="MobiDB-lite"/>
    </source>
</evidence>
<dbReference type="RefSeq" id="WP_003959197.1">
    <property type="nucleotide sequence ID" value="NZ_CM000913.1"/>
</dbReference>
<gene>
    <name evidence="10" type="ORF">SCLAV_0025</name>
</gene>
<evidence type="ECO:0000256" key="6">
    <source>
        <dbReference type="ARBA" id="ARBA00023163"/>
    </source>
</evidence>
<dbReference type="GO" id="GO:0006417">
    <property type="term" value="P:regulation of translation"/>
    <property type="evidence" value="ECO:0007669"/>
    <property type="project" value="TreeGrafter"/>
</dbReference>
<dbReference type="Pfam" id="PF13490">
    <property type="entry name" value="zf-HC2"/>
    <property type="match status" value="1"/>
</dbReference>
<name>E2Q5U1_STRCL</name>
<dbReference type="InterPro" id="IPR027383">
    <property type="entry name" value="Znf_put"/>
</dbReference>
<feature type="domain" description="Putative zinc-finger" evidence="9">
    <location>
        <begin position="9"/>
        <end position="38"/>
    </location>
</feature>
<dbReference type="OrthoDB" id="5185837at2"/>
<reference evidence="10 11" key="1">
    <citation type="journal article" date="2010" name="Genome Biol. Evol.">
        <title>The sequence of a 1.8-mb bacterial linear plasmid reveals a rich evolutionary reservoir of secondary metabolic pathways.</title>
        <authorList>
            <person name="Medema M.H."/>
            <person name="Trefzer A."/>
            <person name="Kovalchuk A."/>
            <person name="van den Berg M."/>
            <person name="Mueller U."/>
            <person name="Heijne W."/>
            <person name="Wu L."/>
            <person name="Alam M.T."/>
            <person name="Ronning C.M."/>
            <person name="Nierman W.C."/>
            <person name="Bovenberg R.A.L."/>
            <person name="Breitling R."/>
            <person name="Takano E."/>
        </authorList>
    </citation>
    <scope>NUCLEOTIDE SEQUENCE [LARGE SCALE GENOMIC DNA]</scope>
    <source>
        <strain evidence="11">ATCC 27064 / DSM 738 / JCM 4710 / NBRC 13307 / NCIMB 12785 / NRRL 3585 / VKM Ac-602</strain>
    </source>
</reference>
<keyword evidence="5 8" id="KW-0472">Membrane</keyword>
<evidence type="ECO:0000313" key="11">
    <source>
        <dbReference type="Proteomes" id="UP000002357"/>
    </source>
</evidence>
<keyword evidence="6" id="KW-0804">Transcription</keyword>
<dbReference type="GO" id="GO:0016020">
    <property type="term" value="C:membrane"/>
    <property type="evidence" value="ECO:0007669"/>
    <property type="project" value="UniProtKB-SubCell"/>
</dbReference>
<feature type="compositionally biased region" description="Low complexity" evidence="7">
    <location>
        <begin position="118"/>
        <end position="137"/>
    </location>
</feature>
<dbReference type="STRING" id="1901.BB341_27595"/>